<evidence type="ECO:0000313" key="1">
    <source>
        <dbReference type="EMBL" id="KAH9796982.1"/>
    </source>
</evidence>
<dbReference type="Proteomes" id="UP000829398">
    <property type="component" value="Chromosome 2"/>
</dbReference>
<reference evidence="2" key="1">
    <citation type="journal article" date="2023" name="Hortic. Res.">
        <title>A chromosome-level phased genome enabling allele-level studies in sweet orange: a case study on citrus Huanglongbing tolerance.</title>
        <authorList>
            <person name="Wu B."/>
            <person name="Yu Q."/>
            <person name="Deng Z."/>
            <person name="Duan Y."/>
            <person name="Luo F."/>
            <person name="Gmitter F. Jr."/>
        </authorList>
    </citation>
    <scope>NUCLEOTIDE SEQUENCE [LARGE SCALE GENOMIC DNA]</scope>
    <source>
        <strain evidence="2">cv. Valencia</strain>
    </source>
</reference>
<comment type="caution">
    <text evidence="1">The sequence shown here is derived from an EMBL/GenBank/DDBJ whole genome shotgun (WGS) entry which is preliminary data.</text>
</comment>
<sequence>MEIISVPQLSQINPPKTPKWRSNPLQRQRQRQRQRRSLLLLLGMSFSLLTTFCESYIPNPTTVNSQIQYSKHCNHIVPEPLLDRTNFPASPSSLRFTTAFFAGGDPLFISHQTIWPNSVAFVPHIDGKTVNSTVFKLEARLSLMISPKDDANIRFRRLRMVKFRGPRIPLRRGSASFWLSGFWSEADGKLCMVGSGSNRINSGKSNNLNVVLKLNYSRKFNLSVFDSLVSGVLESLDFEGSESYFKPVSILGVAKLEERSYEFTLIDKGNESDFEDGLDRDKSLSVSDADQGVCSVFGFGNFKFELAFNSACYSGGNVSCSPVTENVDYLPSALLLRKIRCVEKQKMVMLLGFLNSSIIRATFPFDPKTTLIAEGVWDDEKNQLHGVACRILNFTQIITNAYVGDCSVRFNLRFPTVFSVRNRSTILGQIWSNKSEHDPGYFDKIGFQSSQEVLMGLSGFKYRYTLVDVARKSCAIKNNVKHKGKTYPDVNSVDMRFSMYVKNSNGQISHGFASPLFVGDHLYQHPLSGHLHLPPLQRYTVFAFKPNNQHNMQNISYKMSIVPPSGFMFGGSEISEAIEISAEGVYDRDTGVLCMRGCRNLRPSHQQMKLAKNDSLDCEIDVNFQFRALNEEDSENVKGTIESTRQKSDSLYFGRLELFSSSIYTSQAKESVWRMDLEITMALILNTVACFFVGLQLFYVKKHPGVLPFISVVMLIILTLGYMIPLLLNFEALFKANHNQQNLFLGSGGWLEANEIIVRMVTMVAFLLQFRLLQLTWSARQGNGSQNETWISERKVLYATLPLYIAGGLSAWVVYRSRNSYHGPYIVHRHIQPLHPRRVRLNWQHSLWADLKSYGGLILDGFLLPQILFNMFNNSTEKTMAAPFYIGTTVVRLLPHAYDLYRANTSSWYPDWSYIYANPKMDFYSTAWDIIIPCGGLLFAALIYLQQQNGGRCILPRRDAGGCAGVNPPMPKLAQVVASHGILTATLWANVGSRISHNGSGKSATTAILWDRVPAFWGIGAGSVYDSGRYITLAGTRLWLARVHLAFCSYHLAEVIHAGVEIVAWPTWSFYVLNTSPPVSGLASEMS</sequence>
<accession>A0ACB8NFN0</accession>
<protein>
    <submittedName>
        <fullName evidence="1">DUF2921 family protein</fullName>
    </submittedName>
</protein>
<proteinExistence type="predicted"/>
<name>A0ACB8NFN0_CITSI</name>
<dbReference type="EMBL" id="CM039171">
    <property type="protein sequence ID" value="KAH9796982.1"/>
    <property type="molecule type" value="Genomic_DNA"/>
</dbReference>
<keyword evidence="2" id="KW-1185">Reference proteome</keyword>
<organism evidence="1 2">
    <name type="scientific">Citrus sinensis</name>
    <name type="common">Sweet orange</name>
    <name type="synonym">Citrus aurantium var. sinensis</name>
    <dbReference type="NCBI Taxonomy" id="2711"/>
    <lineage>
        <taxon>Eukaryota</taxon>
        <taxon>Viridiplantae</taxon>
        <taxon>Streptophyta</taxon>
        <taxon>Embryophyta</taxon>
        <taxon>Tracheophyta</taxon>
        <taxon>Spermatophyta</taxon>
        <taxon>Magnoliopsida</taxon>
        <taxon>eudicotyledons</taxon>
        <taxon>Gunneridae</taxon>
        <taxon>Pentapetalae</taxon>
        <taxon>rosids</taxon>
        <taxon>malvids</taxon>
        <taxon>Sapindales</taxon>
        <taxon>Rutaceae</taxon>
        <taxon>Aurantioideae</taxon>
        <taxon>Citrus</taxon>
    </lineage>
</organism>
<gene>
    <name evidence="1" type="ORF">KPL71_005711</name>
</gene>
<evidence type="ECO:0000313" key="2">
    <source>
        <dbReference type="Proteomes" id="UP000829398"/>
    </source>
</evidence>